<accession>A0A972NL16</accession>
<dbReference type="CDD" id="cd06225">
    <property type="entry name" value="HAMP"/>
    <property type="match status" value="1"/>
</dbReference>
<keyword evidence="4" id="KW-1133">Transmembrane helix</keyword>
<dbReference type="GO" id="GO:0007165">
    <property type="term" value="P:signal transduction"/>
    <property type="evidence" value="ECO:0007669"/>
    <property type="project" value="UniProtKB-KW"/>
</dbReference>
<dbReference type="Gene3D" id="6.10.340.10">
    <property type="match status" value="1"/>
</dbReference>
<comment type="caution">
    <text evidence="7">The sequence shown here is derived from an EMBL/GenBank/DDBJ whole genome shotgun (WGS) entry which is preliminary data.</text>
</comment>
<dbReference type="PANTHER" id="PTHR32089">
    <property type="entry name" value="METHYL-ACCEPTING CHEMOTAXIS PROTEIN MCPB"/>
    <property type="match status" value="1"/>
</dbReference>
<dbReference type="PANTHER" id="PTHR32089:SF120">
    <property type="entry name" value="METHYL-ACCEPTING CHEMOTAXIS PROTEIN TLPQ"/>
    <property type="match status" value="1"/>
</dbReference>
<dbReference type="Gene3D" id="1.10.287.950">
    <property type="entry name" value="Methyl-accepting chemotaxis protein"/>
    <property type="match status" value="1"/>
</dbReference>
<feature type="domain" description="HAMP" evidence="6">
    <location>
        <begin position="210"/>
        <end position="262"/>
    </location>
</feature>
<evidence type="ECO:0000259" key="6">
    <source>
        <dbReference type="PROSITE" id="PS50885"/>
    </source>
</evidence>
<dbReference type="RefSeq" id="WP_172162112.1">
    <property type="nucleotide sequence ID" value="NZ_WOEZ01000040.1"/>
</dbReference>
<keyword evidence="4" id="KW-0472">Membrane</keyword>
<reference evidence="7 8" key="1">
    <citation type="submission" date="2019-11" db="EMBL/GenBank/DDBJ databases">
        <title>Metabolism of dissolved organic matter in forest soils.</title>
        <authorList>
            <person name="Cyle K.T."/>
            <person name="Wilhelm R.C."/>
            <person name="Martinez C.E."/>
        </authorList>
    </citation>
    <scope>NUCLEOTIDE SEQUENCE [LARGE SCALE GENOMIC DNA]</scope>
    <source>
        <strain evidence="7 8">5N</strain>
    </source>
</reference>
<organism evidence="7 8">
    <name type="scientific">Paraburkholderia elongata</name>
    <dbReference type="NCBI Taxonomy" id="2675747"/>
    <lineage>
        <taxon>Bacteria</taxon>
        <taxon>Pseudomonadati</taxon>
        <taxon>Pseudomonadota</taxon>
        <taxon>Betaproteobacteria</taxon>
        <taxon>Burkholderiales</taxon>
        <taxon>Burkholderiaceae</taxon>
        <taxon>Paraburkholderia</taxon>
    </lineage>
</organism>
<comment type="similarity">
    <text evidence="2">Belongs to the methyl-accepting chemotaxis (MCP) protein family.</text>
</comment>
<dbReference type="PROSITE" id="PS50885">
    <property type="entry name" value="HAMP"/>
    <property type="match status" value="1"/>
</dbReference>
<dbReference type="Pfam" id="PF00672">
    <property type="entry name" value="HAMP"/>
    <property type="match status" value="1"/>
</dbReference>
<dbReference type="Pfam" id="PF12729">
    <property type="entry name" value="4HB_MCP_1"/>
    <property type="match status" value="1"/>
</dbReference>
<dbReference type="InterPro" id="IPR024478">
    <property type="entry name" value="HlyB_4HB_MCP"/>
</dbReference>
<dbReference type="SMART" id="SM00304">
    <property type="entry name" value="HAMP"/>
    <property type="match status" value="1"/>
</dbReference>
<dbReference type="InterPro" id="IPR003660">
    <property type="entry name" value="HAMP_dom"/>
</dbReference>
<dbReference type="SUPFAM" id="SSF58104">
    <property type="entry name" value="Methyl-accepting chemotaxis protein (MCP) signaling domain"/>
    <property type="match status" value="1"/>
</dbReference>
<dbReference type="GO" id="GO:0016020">
    <property type="term" value="C:membrane"/>
    <property type="evidence" value="ECO:0007669"/>
    <property type="project" value="InterPro"/>
</dbReference>
<dbReference type="SMART" id="SM00283">
    <property type="entry name" value="MA"/>
    <property type="match status" value="1"/>
</dbReference>
<proteinExistence type="inferred from homology"/>
<keyword evidence="8" id="KW-1185">Reference proteome</keyword>
<dbReference type="Proteomes" id="UP000655523">
    <property type="component" value="Unassembled WGS sequence"/>
</dbReference>
<dbReference type="Pfam" id="PF00015">
    <property type="entry name" value="MCPsignal"/>
    <property type="match status" value="1"/>
</dbReference>
<dbReference type="GO" id="GO:0006935">
    <property type="term" value="P:chemotaxis"/>
    <property type="evidence" value="ECO:0007669"/>
    <property type="project" value="InterPro"/>
</dbReference>
<dbReference type="EMBL" id="WOEZ01000040">
    <property type="protein sequence ID" value="NPT54549.1"/>
    <property type="molecule type" value="Genomic_DNA"/>
</dbReference>
<keyword evidence="4" id="KW-0812">Transmembrane</keyword>
<evidence type="ECO:0000256" key="3">
    <source>
        <dbReference type="PROSITE-ProRule" id="PRU00284"/>
    </source>
</evidence>
<evidence type="ECO:0000256" key="1">
    <source>
        <dbReference type="ARBA" id="ARBA00023224"/>
    </source>
</evidence>
<evidence type="ECO:0000256" key="4">
    <source>
        <dbReference type="SAM" id="Phobius"/>
    </source>
</evidence>
<keyword evidence="1 3" id="KW-0807">Transducer</keyword>
<feature type="transmembrane region" description="Helical" evidence="4">
    <location>
        <begin position="188"/>
        <end position="209"/>
    </location>
</feature>
<dbReference type="AlphaFoldDB" id="A0A972NL16"/>
<dbReference type="GO" id="GO:0004888">
    <property type="term" value="F:transmembrane signaling receptor activity"/>
    <property type="evidence" value="ECO:0007669"/>
    <property type="project" value="InterPro"/>
</dbReference>
<gene>
    <name evidence="7" type="ORF">GNZ13_07985</name>
</gene>
<dbReference type="InterPro" id="IPR004090">
    <property type="entry name" value="Chemotax_Me-accpt_rcpt"/>
</dbReference>
<evidence type="ECO:0000313" key="8">
    <source>
        <dbReference type="Proteomes" id="UP000655523"/>
    </source>
</evidence>
<evidence type="ECO:0000313" key="7">
    <source>
        <dbReference type="EMBL" id="NPT54549.1"/>
    </source>
</evidence>
<dbReference type="PRINTS" id="PR00260">
    <property type="entry name" value="CHEMTRNSDUCR"/>
</dbReference>
<evidence type="ECO:0000259" key="5">
    <source>
        <dbReference type="PROSITE" id="PS50111"/>
    </source>
</evidence>
<protein>
    <submittedName>
        <fullName evidence="7">HAMP domain-containing protein</fullName>
    </submittedName>
</protein>
<name>A0A972NL16_9BURK</name>
<dbReference type="InterPro" id="IPR004089">
    <property type="entry name" value="MCPsignal_dom"/>
</dbReference>
<dbReference type="PROSITE" id="PS50111">
    <property type="entry name" value="CHEMOTAXIS_TRANSDUC_2"/>
    <property type="match status" value="1"/>
</dbReference>
<feature type="domain" description="Methyl-accepting transducer" evidence="5">
    <location>
        <begin position="267"/>
        <end position="503"/>
    </location>
</feature>
<sequence>MKQWTIRQRILCSFGIVLIVMLAMAIVTFEQLGGIDRDAKSQQQDSMPGLYYATAMRSAWFENYTVTQRLIYVDEDPDSVKRDTARLQETQQTLQKLLNDYGGTIFREDDRELFNDFRQQHAQYLPIQASLLNVLPGSKEGAVRISNAQLTPIWETGRLSLRKLVDNNKTYADQSAESIRSSVETTRIVLLATLLITVVAAVLAGYWLLRAVTTPMAKVLQVVDVMRTGDLTQRLQLNRADEIGALEAGFNRMTDELTALVGQAQKSAVQVTTSVTEIAATSREQQATANETAATTTEIGATSREIFATSRDLLRTMNEVSEVAGQSAALAGTGHAGLARMEETMRLVMEAAGSVNAKLAILNEKASNINQVVATITKVADQTNLLSLNAAIEAEKAGEYGRGFAVVATEIRRLADQTAVATYDIEQMVKEIQSAVAAGVMGMDKFSEEVRRGMLDVQNVGGHLTQIIQQVQALAPRFSMVNEGMQTQATGAEQITQALTQLSEAAQQTAESLRQSTQAIDDLTHVANSLRTGVSRFKVVA</sequence>
<evidence type="ECO:0000256" key="2">
    <source>
        <dbReference type="ARBA" id="ARBA00029447"/>
    </source>
</evidence>